<evidence type="ECO:0000313" key="7">
    <source>
        <dbReference type="EMBL" id="KAF2202316.1"/>
    </source>
</evidence>
<evidence type="ECO:0000256" key="6">
    <source>
        <dbReference type="SAM" id="Phobius"/>
    </source>
</evidence>
<reference evidence="7" key="1">
    <citation type="journal article" date="2020" name="Stud. Mycol.">
        <title>101 Dothideomycetes genomes: a test case for predicting lifestyles and emergence of pathogens.</title>
        <authorList>
            <person name="Haridas S."/>
            <person name="Albert R."/>
            <person name="Binder M."/>
            <person name="Bloem J."/>
            <person name="Labutti K."/>
            <person name="Salamov A."/>
            <person name="Andreopoulos B."/>
            <person name="Baker S."/>
            <person name="Barry K."/>
            <person name="Bills G."/>
            <person name="Bluhm B."/>
            <person name="Cannon C."/>
            <person name="Castanera R."/>
            <person name="Culley D."/>
            <person name="Daum C."/>
            <person name="Ezra D."/>
            <person name="Gonzalez J."/>
            <person name="Henrissat B."/>
            <person name="Kuo A."/>
            <person name="Liang C."/>
            <person name="Lipzen A."/>
            <person name="Lutzoni F."/>
            <person name="Magnuson J."/>
            <person name="Mondo S."/>
            <person name="Nolan M."/>
            <person name="Ohm R."/>
            <person name="Pangilinan J."/>
            <person name="Park H.-J."/>
            <person name="Ramirez L."/>
            <person name="Alfaro M."/>
            <person name="Sun H."/>
            <person name="Tritt A."/>
            <person name="Yoshinaga Y."/>
            <person name="Zwiers L.-H."/>
            <person name="Turgeon B."/>
            <person name="Goodwin S."/>
            <person name="Spatafora J."/>
            <person name="Crous P."/>
            <person name="Grigoriev I."/>
        </authorList>
    </citation>
    <scope>NUCLEOTIDE SEQUENCE</scope>
    <source>
        <strain evidence="7">ATCC 74209</strain>
    </source>
</reference>
<comment type="caution">
    <text evidence="7">The sequence shown here is derived from an EMBL/GenBank/DDBJ whole genome shotgun (WGS) entry which is preliminary data.</text>
</comment>
<dbReference type="OrthoDB" id="202672at2759"/>
<gene>
    <name evidence="7" type="ORF">GQ43DRAFT_392414</name>
</gene>
<evidence type="ECO:0000256" key="5">
    <source>
        <dbReference type="ARBA" id="ARBA00023136"/>
    </source>
</evidence>
<evidence type="ECO:0000256" key="1">
    <source>
        <dbReference type="ARBA" id="ARBA00004477"/>
    </source>
</evidence>
<evidence type="ECO:0000313" key="8">
    <source>
        <dbReference type="Proteomes" id="UP000799536"/>
    </source>
</evidence>
<dbReference type="Proteomes" id="UP000799536">
    <property type="component" value="Unassembled WGS sequence"/>
</dbReference>
<dbReference type="Pfam" id="PF11779">
    <property type="entry name" value="SPT_ssu-like"/>
    <property type="match status" value="1"/>
</dbReference>
<evidence type="ECO:0000256" key="3">
    <source>
        <dbReference type="ARBA" id="ARBA00022824"/>
    </source>
</evidence>
<keyword evidence="5 6" id="KW-0472">Membrane</keyword>
<evidence type="ECO:0000256" key="2">
    <source>
        <dbReference type="ARBA" id="ARBA00022692"/>
    </source>
</evidence>
<dbReference type="GO" id="GO:0005789">
    <property type="term" value="C:endoplasmic reticulum membrane"/>
    <property type="evidence" value="ECO:0007669"/>
    <property type="project" value="UniProtKB-SubCell"/>
</dbReference>
<protein>
    <submittedName>
        <fullName evidence="7">Uncharacterized protein</fullName>
    </submittedName>
</protein>
<proteinExistence type="predicted"/>
<dbReference type="AlphaFoldDB" id="A0A9P4JQ45"/>
<keyword evidence="3" id="KW-0256">Endoplasmic reticulum</keyword>
<keyword evidence="4 6" id="KW-1133">Transmembrane helix</keyword>
<dbReference type="InterPro" id="IPR024512">
    <property type="entry name" value="Ser_palmitoyltrfase_ssu-like"/>
</dbReference>
<dbReference type="EMBL" id="ML993941">
    <property type="protein sequence ID" value="KAF2202316.1"/>
    <property type="molecule type" value="Genomic_DNA"/>
</dbReference>
<comment type="subcellular location">
    <subcellularLocation>
        <location evidence="1">Endoplasmic reticulum membrane</location>
        <topology evidence="1">Multi-pass membrane protein</topology>
    </subcellularLocation>
</comment>
<evidence type="ECO:0000256" key="4">
    <source>
        <dbReference type="ARBA" id="ARBA00022989"/>
    </source>
</evidence>
<accession>A0A9P4JQ45</accession>
<feature type="transmembrane region" description="Helical" evidence="6">
    <location>
        <begin position="56"/>
        <end position="77"/>
    </location>
</feature>
<organism evidence="7 8">
    <name type="scientific">Delitschia confertaspora ATCC 74209</name>
    <dbReference type="NCBI Taxonomy" id="1513339"/>
    <lineage>
        <taxon>Eukaryota</taxon>
        <taxon>Fungi</taxon>
        <taxon>Dikarya</taxon>
        <taxon>Ascomycota</taxon>
        <taxon>Pezizomycotina</taxon>
        <taxon>Dothideomycetes</taxon>
        <taxon>Pleosporomycetidae</taxon>
        <taxon>Pleosporales</taxon>
        <taxon>Delitschiaceae</taxon>
        <taxon>Delitschia</taxon>
    </lineage>
</organism>
<sequence length="157" mass="17567">MLDSISISTILLLGAATALLLTAMLYPSSFLRWLKRKRYQYEVTFSLYMLTPTEKFIFNSGLFLVLSLLIIAACFYLPEHVSTISNRLFYYWFGDEKDQALQSSHKQSVQNMVSTTSNIIREAATQLLGMEKGNGQQGVRSAPLAGLNGNGRGIMEL</sequence>
<keyword evidence="8" id="KW-1185">Reference proteome</keyword>
<name>A0A9P4JQ45_9PLEO</name>
<keyword evidence="2 6" id="KW-0812">Transmembrane</keyword>